<name>A0A8J6XX69_9CYAN</name>
<sequence>MFRFLTQLSSGTGILPVFSSGRAFLPTPQNQKAPPKLAGACEEDAPPGRLYIIRD</sequence>
<reference evidence="1" key="1">
    <citation type="submission" date="2020-09" db="EMBL/GenBank/DDBJ databases">
        <title>Iningainema tapete sp. nov. (Scytonemataceae, Cyanobacteria) from greenhouses in central Florida (USA) produces two types of nodularin with biosynthetic potential for microcystin-LR and anabaenopeptins.</title>
        <authorList>
            <person name="Berthold D.E."/>
            <person name="Lefler F.W."/>
            <person name="Huang I.-S."/>
            <person name="Abdulla H."/>
            <person name="Zimba P.V."/>
            <person name="Laughinghouse H.D. IV."/>
        </authorList>
    </citation>
    <scope>NUCLEOTIDE SEQUENCE</scope>
    <source>
        <strain evidence="1">BLCCT55</strain>
    </source>
</reference>
<accession>A0A8J6XX69</accession>
<comment type="caution">
    <text evidence="1">The sequence shown here is derived from an EMBL/GenBank/DDBJ whole genome shotgun (WGS) entry which is preliminary data.</text>
</comment>
<gene>
    <name evidence="1" type="ORF">ICL16_39725</name>
</gene>
<dbReference type="EMBL" id="JACXAE010000118">
    <property type="protein sequence ID" value="MBD2778012.1"/>
    <property type="molecule type" value="Genomic_DNA"/>
</dbReference>
<organism evidence="1 2">
    <name type="scientific">Iningainema tapete BLCC-T55</name>
    <dbReference type="NCBI Taxonomy" id="2748662"/>
    <lineage>
        <taxon>Bacteria</taxon>
        <taxon>Bacillati</taxon>
        <taxon>Cyanobacteriota</taxon>
        <taxon>Cyanophyceae</taxon>
        <taxon>Nostocales</taxon>
        <taxon>Scytonemataceae</taxon>
        <taxon>Iningainema tapete</taxon>
    </lineage>
</organism>
<evidence type="ECO:0000313" key="1">
    <source>
        <dbReference type="EMBL" id="MBD2778012.1"/>
    </source>
</evidence>
<protein>
    <submittedName>
        <fullName evidence="1">Uncharacterized protein</fullName>
    </submittedName>
</protein>
<evidence type="ECO:0000313" key="2">
    <source>
        <dbReference type="Proteomes" id="UP000629098"/>
    </source>
</evidence>
<dbReference type="AlphaFoldDB" id="A0A8J6XX69"/>
<dbReference type="Proteomes" id="UP000629098">
    <property type="component" value="Unassembled WGS sequence"/>
</dbReference>
<keyword evidence="2" id="KW-1185">Reference proteome</keyword>
<dbReference type="RefSeq" id="WP_190837148.1">
    <property type="nucleotide sequence ID" value="NZ_CAWPPI010000118.1"/>
</dbReference>
<proteinExistence type="predicted"/>